<organism evidence="5 6">
    <name type="scientific">Streptomyces noursei</name>
    <name type="common">Streptomyces albulus</name>
    <dbReference type="NCBI Taxonomy" id="1971"/>
    <lineage>
        <taxon>Bacteria</taxon>
        <taxon>Bacillati</taxon>
        <taxon>Actinomycetota</taxon>
        <taxon>Actinomycetes</taxon>
        <taxon>Kitasatosporales</taxon>
        <taxon>Streptomycetaceae</taxon>
        <taxon>Streptomyces</taxon>
    </lineage>
</organism>
<evidence type="ECO:0000313" key="6">
    <source>
        <dbReference type="Proteomes" id="UP000288351"/>
    </source>
</evidence>
<dbReference type="InterPro" id="IPR000182">
    <property type="entry name" value="GNAT_dom"/>
</dbReference>
<evidence type="ECO:0000256" key="2">
    <source>
        <dbReference type="ARBA" id="ARBA00023315"/>
    </source>
</evidence>
<proteinExistence type="inferred from homology"/>
<dbReference type="STRING" id="68570.DC74_7124"/>
<evidence type="ECO:0000256" key="3">
    <source>
        <dbReference type="ARBA" id="ARBA00038502"/>
    </source>
</evidence>
<dbReference type="Gene3D" id="3.40.630.30">
    <property type="match status" value="1"/>
</dbReference>
<dbReference type="eggNOG" id="COG1670">
    <property type="taxonomic scope" value="Bacteria"/>
</dbReference>
<dbReference type="SUPFAM" id="SSF55729">
    <property type="entry name" value="Acyl-CoA N-acyltransferases (Nat)"/>
    <property type="match status" value="1"/>
</dbReference>
<evidence type="ECO:0000259" key="4">
    <source>
        <dbReference type="PROSITE" id="PS51186"/>
    </source>
</evidence>
<dbReference type="AlphaFoldDB" id="A0A059WI96"/>
<dbReference type="Pfam" id="PF13302">
    <property type="entry name" value="Acetyltransf_3"/>
    <property type="match status" value="1"/>
</dbReference>
<dbReference type="Proteomes" id="UP000288351">
    <property type="component" value="Unassembled WGS sequence"/>
</dbReference>
<evidence type="ECO:0000256" key="1">
    <source>
        <dbReference type="ARBA" id="ARBA00022679"/>
    </source>
</evidence>
<dbReference type="InterPro" id="IPR051531">
    <property type="entry name" value="N-acetyltransferase"/>
</dbReference>
<dbReference type="EMBL" id="BHXC01000007">
    <property type="protein sequence ID" value="GCB95282.1"/>
    <property type="molecule type" value="Genomic_DNA"/>
</dbReference>
<dbReference type="GO" id="GO:0008999">
    <property type="term" value="F:protein-N-terminal-alanine acetyltransferase activity"/>
    <property type="evidence" value="ECO:0007669"/>
    <property type="project" value="TreeGrafter"/>
</dbReference>
<dbReference type="PANTHER" id="PTHR43792:SF8">
    <property type="entry name" value="[RIBOSOMAL PROTEIN US5]-ALANINE N-ACETYLTRANSFERASE"/>
    <property type="match status" value="1"/>
</dbReference>
<dbReference type="PANTHER" id="PTHR43792">
    <property type="entry name" value="GNAT FAMILY, PUTATIVE (AFU_ORTHOLOGUE AFUA_3G00765)-RELATED-RELATED"/>
    <property type="match status" value="1"/>
</dbReference>
<dbReference type="GO" id="GO:0005737">
    <property type="term" value="C:cytoplasm"/>
    <property type="evidence" value="ECO:0007669"/>
    <property type="project" value="TreeGrafter"/>
</dbReference>
<comment type="similarity">
    <text evidence="3">Belongs to the acetyltransferase family. RimJ subfamily.</text>
</comment>
<reference evidence="5 6" key="1">
    <citation type="journal article" date="2019" name="Microbiol. Resour. Announc.">
        <title>Draft Genome Sequence of the Most Traditional epsilon-Poly-l-Lysine Producer, Streptomyces albulus NBRC14147.</title>
        <authorList>
            <person name="Yamanaka K."/>
            <person name="Hamano Y."/>
        </authorList>
    </citation>
    <scope>NUCLEOTIDE SEQUENCE [LARGE SCALE GENOMIC DNA]</scope>
    <source>
        <strain evidence="5 6">NBRC 14147</strain>
    </source>
</reference>
<comment type="caution">
    <text evidence="5">The sequence shown here is derived from an EMBL/GenBank/DDBJ whole genome shotgun (WGS) entry which is preliminary data.</text>
</comment>
<name>A0A059WI96_STRNR</name>
<keyword evidence="2" id="KW-0012">Acyltransferase</keyword>
<dbReference type="InterPro" id="IPR016181">
    <property type="entry name" value="Acyl_CoA_acyltransferase"/>
</dbReference>
<keyword evidence="1 5" id="KW-0808">Transferase</keyword>
<sequence length="194" mass="21018">MITSSARLAADVLMRPAELADAAGFSRSYLRNLDHLRPTEPQRADGFYTPTGQAERLAVQLAERDAGRVMPWVLVREPDDGPAESGEPDVVGAITLSQITYGPLRSASVGYWIDVGQLRRGLAAAALGAACAAADRELGLHRLEAGTLVDNVASQRVLTGCGFTPYGTAEKFLHIDGAWRDHRLFQKILNDRHP</sequence>
<dbReference type="RefSeq" id="WP_016576348.1">
    <property type="nucleotide sequence ID" value="NZ_BHXC01000007.1"/>
</dbReference>
<dbReference type="PROSITE" id="PS51186">
    <property type="entry name" value="GNAT"/>
    <property type="match status" value="1"/>
</dbReference>
<feature type="domain" description="N-acetyltransferase" evidence="4">
    <location>
        <begin position="12"/>
        <end position="186"/>
    </location>
</feature>
<gene>
    <name evidence="5" type="ORF">SALB_08085</name>
</gene>
<evidence type="ECO:0000313" key="5">
    <source>
        <dbReference type="EMBL" id="GCB95282.1"/>
    </source>
</evidence>
<protein>
    <submittedName>
        <fullName evidence="5">N-acetyltransferase GCN5</fullName>
    </submittedName>
</protein>
<accession>A0A059WI96</accession>